<feature type="compositionally biased region" description="Polar residues" evidence="1">
    <location>
        <begin position="109"/>
        <end position="122"/>
    </location>
</feature>
<evidence type="ECO:0000256" key="1">
    <source>
        <dbReference type="SAM" id="MobiDB-lite"/>
    </source>
</evidence>
<dbReference type="Proteomes" id="UP000184255">
    <property type="component" value="Unassembled WGS sequence"/>
</dbReference>
<sequence length="350" mass="37793">MDPPSPELKPARPDLNPCRSLSPDIPRSGPNGASHEISGSSMLLRLLNNGRHFEGSESACDEDLPSKESRREGAVEGNTIGGPLLQHLAAAALQATSTRKALPSLAVQVPTTIPDSSTATRRSSIHGEPPIDTQSKLRYIPSGRTPLPDKPRRRLCHRTRAPAGKPAKTLSSQSVSSPCSPPDGYQTPSPHSPLSASTNYHPTNGNHPRAPTEDSSSNAVEILNTDNSTSTSVTSTSIDSTSITDGKIIDGITHPQPLSISYPCNVTGCNVKPFENCYLLESHMNVHSSIRPHYCPVKGCPRSEGGKGFKRMNELIRHGLVHDSPGYVCPFCPDREHKYPRPDNLQRYVD</sequence>
<proteinExistence type="predicted"/>
<feature type="domain" description="C2H2-type" evidence="2">
    <location>
        <begin position="262"/>
        <end position="287"/>
    </location>
</feature>
<dbReference type="SMART" id="SM00355">
    <property type="entry name" value="ZnF_C2H2"/>
    <property type="match status" value="2"/>
</dbReference>
<evidence type="ECO:0000313" key="3">
    <source>
        <dbReference type="EMBL" id="CVL08226.1"/>
    </source>
</evidence>
<organism evidence="3 4">
    <name type="scientific">Fusarium mangiferae</name>
    <name type="common">Mango malformation disease fungus</name>
    <dbReference type="NCBI Taxonomy" id="192010"/>
    <lineage>
        <taxon>Eukaryota</taxon>
        <taxon>Fungi</taxon>
        <taxon>Dikarya</taxon>
        <taxon>Ascomycota</taxon>
        <taxon>Pezizomycotina</taxon>
        <taxon>Sordariomycetes</taxon>
        <taxon>Hypocreomycetidae</taxon>
        <taxon>Hypocreales</taxon>
        <taxon>Nectriaceae</taxon>
        <taxon>Fusarium</taxon>
        <taxon>Fusarium fujikuroi species complex</taxon>
    </lineage>
</organism>
<feature type="region of interest" description="Disordered" evidence="1">
    <location>
        <begin position="109"/>
        <end position="217"/>
    </location>
</feature>
<dbReference type="GeneID" id="65093395"/>
<feature type="compositionally biased region" description="Basic residues" evidence="1">
    <location>
        <begin position="151"/>
        <end position="160"/>
    </location>
</feature>
<name>A0A1L7ULW4_FUSMA</name>
<dbReference type="EMBL" id="FCQH01000022">
    <property type="protein sequence ID" value="CVL08226.1"/>
    <property type="molecule type" value="Genomic_DNA"/>
</dbReference>
<dbReference type="Gene3D" id="3.30.160.60">
    <property type="entry name" value="Classic Zinc Finger"/>
    <property type="match status" value="1"/>
</dbReference>
<gene>
    <name evidence="3" type="ORF">FMAN_14146</name>
</gene>
<dbReference type="SUPFAM" id="SSF57667">
    <property type="entry name" value="beta-beta-alpha zinc fingers"/>
    <property type="match status" value="1"/>
</dbReference>
<evidence type="ECO:0000313" key="4">
    <source>
        <dbReference type="Proteomes" id="UP000184255"/>
    </source>
</evidence>
<dbReference type="AlphaFoldDB" id="A0A1L7ULW4"/>
<feature type="region of interest" description="Disordered" evidence="1">
    <location>
        <begin position="1"/>
        <end position="40"/>
    </location>
</feature>
<accession>A0A1L7ULW4</accession>
<keyword evidence="4" id="KW-1185">Reference proteome</keyword>
<comment type="caution">
    <text evidence="3">The sequence shown here is derived from an EMBL/GenBank/DDBJ whole genome shotgun (WGS) entry which is preliminary data.</text>
</comment>
<dbReference type="InterPro" id="IPR036236">
    <property type="entry name" value="Znf_C2H2_sf"/>
</dbReference>
<reference evidence="4" key="1">
    <citation type="journal article" date="2016" name="Genome Biol. Evol.">
        <title>Comparative 'omics' of the Fusarium fujikuroi species complex highlights differences in genetic potential and metabolite synthesis.</title>
        <authorList>
            <person name="Niehaus E.-M."/>
            <person name="Muensterkoetter M."/>
            <person name="Proctor R.H."/>
            <person name="Brown D.W."/>
            <person name="Sharon A."/>
            <person name="Idan Y."/>
            <person name="Oren-Young L."/>
            <person name="Sieber C.M."/>
            <person name="Novak O."/>
            <person name="Pencik A."/>
            <person name="Tarkowska D."/>
            <person name="Hromadova K."/>
            <person name="Freeman S."/>
            <person name="Maymon M."/>
            <person name="Elazar M."/>
            <person name="Youssef S.A."/>
            <person name="El-Shabrawy E.S.M."/>
            <person name="Shalaby A.B.A."/>
            <person name="Houterman P."/>
            <person name="Brock N.L."/>
            <person name="Burkhardt I."/>
            <person name="Tsavkelova E.A."/>
            <person name="Dickschat J.S."/>
            <person name="Galuszka P."/>
            <person name="Gueldener U."/>
            <person name="Tudzynski B."/>
        </authorList>
    </citation>
    <scope>NUCLEOTIDE SEQUENCE [LARGE SCALE GENOMIC DNA]</scope>
    <source>
        <strain evidence="4">MRC7560</strain>
    </source>
</reference>
<dbReference type="VEuPathDB" id="FungiDB:FMAN_14146"/>
<dbReference type="RefSeq" id="XP_041690981.1">
    <property type="nucleotide sequence ID" value="XM_041825619.1"/>
</dbReference>
<feature type="domain" description="C2H2-type" evidence="2">
    <location>
        <begin position="293"/>
        <end position="322"/>
    </location>
</feature>
<protein>
    <recommendedName>
        <fullName evidence="2">C2H2-type domain-containing protein</fullName>
    </recommendedName>
</protein>
<feature type="compositionally biased region" description="Polar residues" evidence="1">
    <location>
        <begin position="186"/>
        <end position="206"/>
    </location>
</feature>
<evidence type="ECO:0000259" key="2">
    <source>
        <dbReference type="SMART" id="SM00355"/>
    </source>
</evidence>
<feature type="region of interest" description="Disordered" evidence="1">
    <location>
        <begin position="53"/>
        <end position="80"/>
    </location>
</feature>
<dbReference type="InterPro" id="IPR013087">
    <property type="entry name" value="Znf_C2H2_type"/>
</dbReference>
<feature type="compositionally biased region" description="Basic and acidic residues" evidence="1">
    <location>
        <begin position="64"/>
        <end position="74"/>
    </location>
</feature>